<dbReference type="AlphaFoldDB" id="A0A9D1EGA8"/>
<reference evidence="2" key="1">
    <citation type="submission" date="2020-10" db="EMBL/GenBank/DDBJ databases">
        <authorList>
            <person name="Gilroy R."/>
        </authorList>
    </citation>
    <scope>NUCLEOTIDE SEQUENCE</scope>
    <source>
        <strain evidence="2">ChiW13-3771</strain>
    </source>
</reference>
<protein>
    <submittedName>
        <fullName evidence="2">Uncharacterized protein</fullName>
    </submittedName>
</protein>
<comment type="caution">
    <text evidence="2">The sequence shown here is derived from an EMBL/GenBank/DDBJ whole genome shotgun (WGS) entry which is preliminary data.</text>
</comment>
<reference evidence="2" key="2">
    <citation type="journal article" date="2021" name="PeerJ">
        <title>Extensive microbial diversity within the chicken gut microbiome revealed by metagenomics and culture.</title>
        <authorList>
            <person name="Gilroy R."/>
            <person name="Ravi A."/>
            <person name="Getino M."/>
            <person name="Pursley I."/>
            <person name="Horton D.L."/>
            <person name="Alikhan N.F."/>
            <person name="Baker D."/>
            <person name="Gharbi K."/>
            <person name="Hall N."/>
            <person name="Watson M."/>
            <person name="Adriaenssens E.M."/>
            <person name="Foster-Nyarko E."/>
            <person name="Jarju S."/>
            <person name="Secka A."/>
            <person name="Antonio M."/>
            <person name="Oren A."/>
            <person name="Chaudhuri R.R."/>
            <person name="La Ragione R."/>
            <person name="Hildebrand F."/>
            <person name="Pallen M.J."/>
        </authorList>
    </citation>
    <scope>NUCLEOTIDE SEQUENCE</scope>
    <source>
        <strain evidence="2">ChiW13-3771</strain>
    </source>
</reference>
<organism evidence="2 3">
    <name type="scientific">Candidatus Fimimorpha faecalis</name>
    <dbReference type="NCBI Taxonomy" id="2840824"/>
    <lineage>
        <taxon>Bacteria</taxon>
        <taxon>Bacillati</taxon>
        <taxon>Bacillota</taxon>
        <taxon>Clostridia</taxon>
        <taxon>Eubacteriales</taxon>
        <taxon>Candidatus Fimimorpha</taxon>
    </lineage>
</organism>
<dbReference type="Proteomes" id="UP000824201">
    <property type="component" value="Unassembled WGS sequence"/>
</dbReference>
<keyword evidence="1" id="KW-0472">Membrane</keyword>
<gene>
    <name evidence="2" type="ORF">IAC96_11185</name>
</gene>
<dbReference type="EMBL" id="DVHN01000148">
    <property type="protein sequence ID" value="HIR89501.1"/>
    <property type="molecule type" value="Genomic_DNA"/>
</dbReference>
<evidence type="ECO:0000313" key="2">
    <source>
        <dbReference type="EMBL" id="HIR89501.1"/>
    </source>
</evidence>
<name>A0A9D1EGA8_9FIRM</name>
<sequence>MTKKKGGVTTRRKKCPVCGSSVRKNTCKKCGFQFKRPSIDPELANINIAEFKQMNQAKAKTKKVAPSKQKKDPFLFVAVFLVMSIVIGLSLYRFMDNRQENDVIITSKSSYEEENKKTD</sequence>
<evidence type="ECO:0000313" key="3">
    <source>
        <dbReference type="Proteomes" id="UP000824201"/>
    </source>
</evidence>
<accession>A0A9D1EGA8</accession>
<feature type="non-terminal residue" evidence="2">
    <location>
        <position position="119"/>
    </location>
</feature>
<proteinExistence type="predicted"/>
<evidence type="ECO:0000256" key="1">
    <source>
        <dbReference type="SAM" id="Phobius"/>
    </source>
</evidence>
<keyword evidence="1" id="KW-0812">Transmembrane</keyword>
<feature type="transmembrane region" description="Helical" evidence="1">
    <location>
        <begin position="73"/>
        <end position="92"/>
    </location>
</feature>
<keyword evidence="1" id="KW-1133">Transmembrane helix</keyword>